<accession>A0A9P5WY90</accession>
<dbReference type="AlphaFoldDB" id="A0A9P5WY90"/>
<gene>
    <name evidence="1" type="ORF">P691DRAFT_806948</name>
</gene>
<evidence type="ECO:0000313" key="2">
    <source>
        <dbReference type="Proteomes" id="UP000807342"/>
    </source>
</evidence>
<dbReference type="EMBL" id="MU154076">
    <property type="protein sequence ID" value="KAF9439516.1"/>
    <property type="molecule type" value="Genomic_DNA"/>
</dbReference>
<name>A0A9P5WY90_9AGAR</name>
<reference evidence="1" key="1">
    <citation type="submission" date="2020-11" db="EMBL/GenBank/DDBJ databases">
        <authorList>
            <consortium name="DOE Joint Genome Institute"/>
            <person name="Ahrendt S."/>
            <person name="Riley R."/>
            <person name="Andreopoulos W."/>
            <person name="Labutti K."/>
            <person name="Pangilinan J."/>
            <person name="Ruiz-Duenas F.J."/>
            <person name="Barrasa J.M."/>
            <person name="Sanchez-Garcia M."/>
            <person name="Camarero S."/>
            <person name="Miyauchi S."/>
            <person name="Serrano A."/>
            <person name="Linde D."/>
            <person name="Babiker R."/>
            <person name="Drula E."/>
            <person name="Ayuso-Fernandez I."/>
            <person name="Pacheco R."/>
            <person name="Padilla G."/>
            <person name="Ferreira P."/>
            <person name="Barriuso J."/>
            <person name="Kellner H."/>
            <person name="Castanera R."/>
            <person name="Alfaro M."/>
            <person name="Ramirez L."/>
            <person name="Pisabarro A.G."/>
            <person name="Kuo A."/>
            <person name="Tritt A."/>
            <person name="Lipzen A."/>
            <person name="He G."/>
            <person name="Yan M."/>
            <person name="Ng V."/>
            <person name="Cullen D."/>
            <person name="Martin F."/>
            <person name="Rosso M.-N."/>
            <person name="Henrissat B."/>
            <person name="Hibbett D."/>
            <person name="Martinez A.T."/>
            <person name="Grigoriev I.V."/>
        </authorList>
    </citation>
    <scope>NUCLEOTIDE SEQUENCE</scope>
    <source>
        <strain evidence="1">MF-IS2</strain>
    </source>
</reference>
<keyword evidence="2" id="KW-1185">Reference proteome</keyword>
<comment type="caution">
    <text evidence="1">The sequence shown here is derived from an EMBL/GenBank/DDBJ whole genome shotgun (WGS) entry which is preliminary data.</text>
</comment>
<proteinExistence type="predicted"/>
<protein>
    <submittedName>
        <fullName evidence="1">Uncharacterized protein</fullName>
    </submittedName>
</protein>
<evidence type="ECO:0000313" key="1">
    <source>
        <dbReference type="EMBL" id="KAF9439516.1"/>
    </source>
</evidence>
<sequence>MGRVDNVSSFSHWLMEGEYQISVCFQTHCKGLYYTKPKSLRQDSTVSDINASWFCQVSFQ</sequence>
<organism evidence="1 2">
    <name type="scientific">Macrolepiota fuliginosa MF-IS2</name>
    <dbReference type="NCBI Taxonomy" id="1400762"/>
    <lineage>
        <taxon>Eukaryota</taxon>
        <taxon>Fungi</taxon>
        <taxon>Dikarya</taxon>
        <taxon>Basidiomycota</taxon>
        <taxon>Agaricomycotina</taxon>
        <taxon>Agaricomycetes</taxon>
        <taxon>Agaricomycetidae</taxon>
        <taxon>Agaricales</taxon>
        <taxon>Agaricineae</taxon>
        <taxon>Agaricaceae</taxon>
        <taxon>Macrolepiota</taxon>
    </lineage>
</organism>
<dbReference type="Proteomes" id="UP000807342">
    <property type="component" value="Unassembled WGS sequence"/>
</dbReference>